<name>A0A2L1GL49_9BACT</name>
<reference evidence="7 8" key="1">
    <citation type="journal article" date="2018" name="MBio">
        <title>Insights into the evolution of host association through the isolation and characterization of a novel human periodontal pathobiont, Desulfobulbus oralis.</title>
        <authorList>
            <person name="Cross K.L."/>
            <person name="Chirania P."/>
            <person name="Xiong W."/>
            <person name="Beall C.J."/>
            <person name="Elkins J.G."/>
            <person name="Giannone R.J."/>
            <person name="Griffen A.L."/>
            <person name="Guss A.M."/>
            <person name="Hettich R.L."/>
            <person name="Joshi S.S."/>
            <person name="Mokrzan E.M."/>
            <person name="Martin R.K."/>
            <person name="Zhulin I.B."/>
            <person name="Leys E.J."/>
            <person name="Podar M."/>
        </authorList>
    </citation>
    <scope>NUCLEOTIDE SEQUENCE [LARGE SCALE GENOMIC DNA]</scope>
    <source>
        <strain evidence="7 8">ORNL</strain>
    </source>
</reference>
<dbReference type="PANTHER" id="PTHR33529">
    <property type="entry name" value="SLR0882 PROTEIN-RELATED"/>
    <property type="match status" value="1"/>
</dbReference>
<organism evidence="7 8">
    <name type="scientific">Desulfobulbus oralis</name>
    <dbReference type="NCBI Taxonomy" id="1986146"/>
    <lineage>
        <taxon>Bacteria</taxon>
        <taxon>Pseudomonadati</taxon>
        <taxon>Thermodesulfobacteriota</taxon>
        <taxon>Desulfobulbia</taxon>
        <taxon>Desulfobulbales</taxon>
        <taxon>Desulfobulbaceae</taxon>
        <taxon>Desulfobulbus</taxon>
    </lineage>
</organism>
<comment type="subcellular location">
    <subcellularLocation>
        <location evidence="1">Cell membrane</location>
        <topology evidence="1">Multi-pass membrane protein</topology>
    </subcellularLocation>
</comment>
<evidence type="ECO:0000256" key="1">
    <source>
        <dbReference type="ARBA" id="ARBA00004651"/>
    </source>
</evidence>
<dbReference type="InterPro" id="IPR035451">
    <property type="entry name" value="Ada-like_dom_sf"/>
</dbReference>
<feature type="transmembrane region" description="Helical" evidence="6">
    <location>
        <begin position="113"/>
        <end position="132"/>
    </location>
</feature>
<dbReference type="KEGG" id="deo:CAY53_01925"/>
<dbReference type="GO" id="GO:0055085">
    <property type="term" value="P:transmembrane transport"/>
    <property type="evidence" value="ECO:0007669"/>
    <property type="project" value="InterPro"/>
</dbReference>
<evidence type="ECO:0000256" key="5">
    <source>
        <dbReference type="ARBA" id="ARBA00023136"/>
    </source>
</evidence>
<dbReference type="EMBL" id="CP021255">
    <property type="protein sequence ID" value="AVD70392.1"/>
    <property type="molecule type" value="Genomic_DNA"/>
</dbReference>
<dbReference type="SUPFAM" id="SSF57884">
    <property type="entry name" value="Ada DNA repair protein, N-terminal domain (N-Ada 10)"/>
    <property type="match status" value="1"/>
</dbReference>
<dbReference type="GO" id="GO:0043190">
    <property type="term" value="C:ATP-binding cassette (ABC) transporter complex"/>
    <property type="evidence" value="ECO:0007669"/>
    <property type="project" value="InterPro"/>
</dbReference>
<proteinExistence type="predicted"/>
<gene>
    <name evidence="7" type="ORF">CAY53_01925</name>
</gene>
<dbReference type="AlphaFoldDB" id="A0A2L1GL49"/>
<dbReference type="RefSeq" id="WP_104935703.1">
    <property type="nucleotide sequence ID" value="NZ_CP021255.1"/>
</dbReference>
<feature type="transmembrane region" description="Helical" evidence="6">
    <location>
        <begin position="301"/>
        <end position="321"/>
    </location>
</feature>
<keyword evidence="8" id="KW-1185">Reference proteome</keyword>
<evidence type="ECO:0000256" key="2">
    <source>
        <dbReference type="ARBA" id="ARBA00022475"/>
    </source>
</evidence>
<dbReference type="Proteomes" id="UP000239867">
    <property type="component" value="Chromosome"/>
</dbReference>
<accession>A0A2L1GL49</accession>
<keyword evidence="5 6" id="KW-0472">Membrane</keyword>
<evidence type="ECO:0000313" key="7">
    <source>
        <dbReference type="EMBL" id="AVD70392.1"/>
    </source>
</evidence>
<feature type="transmembrane region" description="Helical" evidence="6">
    <location>
        <begin position="74"/>
        <end position="93"/>
    </location>
</feature>
<dbReference type="OrthoDB" id="9792188at2"/>
<feature type="transmembrane region" description="Helical" evidence="6">
    <location>
        <begin position="327"/>
        <end position="347"/>
    </location>
</feature>
<dbReference type="InterPro" id="IPR005495">
    <property type="entry name" value="LptG/LptF_permease"/>
</dbReference>
<dbReference type="NCBIfam" id="TIGR04407">
    <property type="entry name" value="LptF_YjgP"/>
    <property type="match status" value="1"/>
</dbReference>
<feature type="transmembrane region" description="Helical" evidence="6">
    <location>
        <begin position="359"/>
        <end position="378"/>
    </location>
</feature>
<dbReference type="InterPro" id="IPR030922">
    <property type="entry name" value="LptF"/>
</dbReference>
<keyword evidence="2" id="KW-1003">Cell membrane</keyword>
<evidence type="ECO:0000256" key="3">
    <source>
        <dbReference type="ARBA" id="ARBA00022692"/>
    </source>
</evidence>
<feature type="transmembrane region" description="Helical" evidence="6">
    <location>
        <begin position="20"/>
        <end position="53"/>
    </location>
</feature>
<protein>
    <submittedName>
        <fullName evidence="7">LPS export ABC transporter permease LptF</fullName>
    </submittedName>
</protein>
<sequence>MNNPVRSLWSGRPPFLLYSYIAAELLAPFFASFVLLYGIFFLVQLIPLLDVVLVLRIGIADFIRLNAYLFPHMLLYIIPMASMIGVIICFSRLANDREILAFKACGISLRQMLPPVLVVSAVIAAVTGYFSVKLIPRGEQSMKQLMFQLAKEKIDKGLKEREFTEALGDIVVYVEDIDEQQNWHGVYVSDSRGRVQPLITVARSGQLRSDVEHMQAVVVLENGTLHNVDNTLVHKDYLRQDNQVLRFKRYQLQIPLQTPGGGLGKQGRGAMTQSQLLAAAKQVGRHSKEGLSYRSTFHHRLSMPVGCFILSLIGLPLALQAGPGRRAVGIPLGLAVFVGYYIAFTLAKVLCESRILPMALGMWLPNALFLLFALYFLWRVDQERPLLPERVHVALVLRYDRYLRPVLLAVRSWGRALLVRFLGRPAQQSQGGLDAGAGLLIHANVHTRAFHFPECAQYDSPQCRIEFKDARVAREAGFHPCGFCATLLDRKRR</sequence>
<dbReference type="GO" id="GO:0015920">
    <property type="term" value="P:lipopolysaccharide transport"/>
    <property type="evidence" value="ECO:0007669"/>
    <property type="project" value="TreeGrafter"/>
</dbReference>
<evidence type="ECO:0000256" key="6">
    <source>
        <dbReference type="SAM" id="Phobius"/>
    </source>
</evidence>
<evidence type="ECO:0000256" key="4">
    <source>
        <dbReference type="ARBA" id="ARBA00022989"/>
    </source>
</evidence>
<keyword evidence="4 6" id="KW-1133">Transmembrane helix</keyword>
<dbReference type="PANTHER" id="PTHR33529:SF6">
    <property type="entry name" value="YJGP_YJGQ FAMILY PERMEASE"/>
    <property type="match status" value="1"/>
</dbReference>
<evidence type="ECO:0000313" key="8">
    <source>
        <dbReference type="Proteomes" id="UP000239867"/>
    </source>
</evidence>
<keyword evidence="3 6" id="KW-0812">Transmembrane</keyword>
<dbReference type="Pfam" id="PF03739">
    <property type="entry name" value="LptF_LptG"/>
    <property type="match status" value="1"/>
</dbReference>